<dbReference type="NCBIfam" id="TIGR03635">
    <property type="entry name" value="uS17_bact"/>
    <property type="match status" value="1"/>
</dbReference>
<dbReference type="Proteomes" id="UP000318422">
    <property type="component" value="Unassembled WGS sequence"/>
</dbReference>
<evidence type="ECO:0000313" key="8">
    <source>
        <dbReference type="EMBL" id="GEC97182.1"/>
    </source>
</evidence>
<organism evidence="8 9">
    <name type="scientific">Zoogloea ramigera</name>
    <dbReference type="NCBI Taxonomy" id="350"/>
    <lineage>
        <taxon>Bacteria</taxon>
        <taxon>Pseudomonadati</taxon>
        <taxon>Pseudomonadota</taxon>
        <taxon>Betaproteobacteria</taxon>
        <taxon>Rhodocyclales</taxon>
        <taxon>Zoogloeaceae</taxon>
        <taxon>Zoogloea</taxon>
    </lineage>
</organism>
<name>A0A4Y4CYI8_ZOORA</name>
<dbReference type="GO" id="GO:0003735">
    <property type="term" value="F:structural constituent of ribosome"/>
    <property type="evidence" value="ECO:0007669"/>
    <property type="project" value="UniProtKB-UniRule"/>
</dbReference>
<dbReference type="Gene3D" id="2.40.50.140">
    <property type="entry name" value="Nucleic acid-binding proteins"/>
    <property type="match status" value="1"/>
</dbReference>
<dbReference type="InterPro" id="IPR019984">
    <property type="entry name" value="Ribosomal_uS17_bact/chlr"/>
</dbReference>
<dbReference type="PROSITE" id="PS00056">
    <property type="entry name" value="RIBOSOMAL_S17"/>
    <property type="match status" value="1"/>
</dbReference>
<evidence type="ECO:0000256" key="6">
    <source>
        <dbReference type="HAMAP-Rule" id="MF_01345"/>
    </source>
</evidence>
<dbReference type="EMBL" id="BJNV01000069">
    <property type="protein sequence ID" value="GEC97182.1"/>
    <property type="molecule type" value="Genomic_DNA"/>
</dbReference>
<gene>
    <name evidence="6 8" type="primary">rpsQ</name>
    <name evidence="8" type="ORF">ZRA01_32550</name>
</gene>
<keyword evidence="9" id="KW-1185">Reference proteome</keyword>
<evidence type="ECO:0000256" key="1">
    <source>
        <dbReference type="ARBA" id="ARBA00010254"/>
    </source>
</evidence>
<dbReference type="Pfam" id="PF00366">
    <property type="entry name" value="Ribosomal_S17"/>
    <property type="match status" value="1"/>
</dbReference>
<dbReference type="AlphaFoldDB" id="A0A4Y4CYI8"/>
<evidence type="ECO:0000256" key="5">
    <source>
        <dbReference type="ARBA" id="ARBA00023274"/>
    </source>
</evidence>
<keyword evidence="3 6" id="KW-0694">RNA-binding</keyword>
<dbReference type="InterPro" id="IPR019979">
    <property type="entry name" value="Ribosomal_uS17_CS"/>
</dbReference>
<evidence type="ECO:0000313" key="9">
    <source>
        <dbReference type="Proteomes" id="UP000318422"/>
    </source>
</evidence>
<dbReference type="OrthoDB" id="9811714at2"/>
<dbReference type="SUPFAM" id="SSF50249">
    <property type="entry name" value="Nucleic acid-binding proteins"/>
    <property type="match status" value="1"/>
</dbReference>
<protein>
    <recommendedName>
        <fullName evidence="6">Small ribosomal subunit protein uS17</fullName>
    </recommendedName>
</protein>
<comment type="similarity">
    <text evidence="1 6 7">Belongs to the universal ribosomal protein uS17 family.</text>
</comment>
<dbReference type="RefSeq" id="WP_141354254.1">
    <property type="nucleotide sequence ID" value="NZ_BJNV01000069.1"/>
</dbReference>
<reference evidence="8 9" key="1">
    <citation type="submission" date="2019-06" db="EMBL/GenBank/DDBJ databases">
        <title>Whole genome shotgun sequence of Zoogloea ramigera NBRC 15342.</title>
        <authorList>
            <person name="Hosoyama A."/>
            <person name="Uohara A."/>
            <person name="Ohji S."/>
            <person name="Ichikawa N."/>
        </authorList>
    </citation>
    <scope>NUCLEOTIDE SEQUENCE [LARGE SCALE GENOMIC DNA]</scope>
    <source>
        <strain evidence="8 9">NBRC 15342</strain>
    </source>
</reference>
<keyword evidence="5 6" id="KW-0687">Ribonucleoprotein</keyword>
<dbReference type="PANTHER" id="PTHR10744">
    <property type="entry name" value="40S RIBOSOMAL PROTEIN S11 FAMILY MEMBER"/>
    <property type="match status" value="1"/>
</dbReference>
<dbReference type="PRINTS" id="PR00973">
    <property type="entry name" value="RIBOSOMALS17"/>
</dbReference>
<dbReference type="HAMAP" id="MF_01345_B">
    <property type="entry name" value="Ribosomal_uS17_B"/>
    <property type="match status" value="1"/>
</dbReference>
<dbReference type="PANTHER" id="PTHR10744:SF1">
    <property type="entry name" value="SMALL RIBOSOMAL SUBUNIT PROTEIN US17M"/>
    <property type="match status" value="1"/>
</dbReference>
<keyword evidence="2 6" id="KW-0699">rRNA-binding</keyword>
<dbReference type="GO" id="GO:0019843">
    <property type="term" value="F:rRNA binding"/>
    <property type="evidence" value="ECO:0007669"/>
    <property type="project" value="UniProtKB-UniRule"/>
</dbReference>
<keyword evidence="4 6" id="KW-0689">Ribosomal protein</keyword>
<comment type="caution">
    <text evidence="8">The sequence shown here is derived from an EMBL/GenBank/DDBJ whole genome shotgun (WGS) entry which is preliminary data.</text>
</comment>
<proteinExistence type="inferred from homology"/>
<dbReference type="CDD" id="cd00364">
    <property type="entry name" value="Ribosomal_uS17"/>
    <property type="match status" value="1"/>
</dbReference>
<dbReference type="NCBIfam" id="NF004123">
    <property type="entry name" value="PRK05610.1"/>
    <property type="match status" value="1"/>
</dbReference>
<sequence length="89" mass="10109">MNDQVKNKRVEVGRVVSDKMTNTVTVLVERRVKHPLYGKVIKRTAKYHAHVEAGTEAAEGDLVQIEECRPISKTKTWRVIQVLEKVVAV</sequence>
<dbReference type="GO" id="GO:0006412">
    <property type="term" value="P:translation"/>
    <property type="evidence" value="ECO:0007669"/>
    <property type="project" value="UniProtKB-UniRule"/>
</dbReference>
<dbReference type="InterPro" id="IPR000266">
    <property type="entry name" value="Ribosomal_uS17"/>
</dbReference>
<evidence type="ECO:0000256" key="4">
    <source>
        <dbReference type="ARBA" id="ARBA00022980"/>
    </source>
</evidence>
<dbReference type="InterPro" id="IPR012340">
    <property type="entry name" value="NA-bd_OB-fold"/>
</dbReference>
<evidence type="ECO:0000256" key="2">
    <source>
        <dbReference type="ARBA" id="ARBA00022730"/>
    </source>
</evidence>
<accession>A0A4Y4CYI8</accession>
<comment type="function">
    <text evidence="6">One of the primary rRNA binding proteins, it binds specifically to the 5'-end of 16S ribosomal RNA.</text>
</comment>
<comment type="subunit">
    <text evidence="6">Part of the 30S ribosomal subunit.</text>
</comment>
<dbReference type="GO" id="GO:0022627">
    <property type="term" value="C:cytosolic small ribosomal subunit"/>
    <property type="evidence" value="ECO:0007669"/>
    <property type="project" value="UniProtKB-UniRule"/>
</dbReference>
<evidence type="ECO:0000256" key="7">
    <source>
        <dbReference type="RuleBase" id="RU003872"/>
    </source>
</evidence>
<evidence type="ECO:0000256" key="3">
    <source>
        <dbReference type="ARBA" id="ARBA00022884"/>
    </source>
</evidence>